<dbReference type="InterPro" id="IPR039685">
    <property type="entry name" value="FANCE"/>
</dbReference>
<evidence type="ECO:0000313" key="2">
    <source>
        <dbReference type="EMBL" id="KAK2168115.1"/>
    </source>
</evidence>
<dbReference type="PANTHER" id="PTHR32094">
    <property type="entry name" value="FANCONI ANEMIA GROUP E PROTEIN"/>
    <property type="match status" value="1"/>
</dbReference>
<dbReference type="GO" id="GO:0043240">
    <property type="term" value="C:Fanconi anaemia nuclear complex"/>
    <property type="evidence" value="ECO:0007669"/>
    <property type="project" value="InterPro"/>
</dbReference>
<evidence type="ECO:0000256" key="1">
    <source>
        <dbReference type="SAM" id="MobiDB-lite"/>
    </source>
</evidence>
<reference evidence="2" key="1">
    <citation type="journal article" date="2023" name="Mol. Biol. Evol.">
        <title>Third-Generation Sequencing Reveals the Adaptive Role of the Epigenome in Three Deep-Sea Polychaetes.</title>
        <authorList>
            <person name="Perez M."/>
            <person name="Aroh O."/>
            <person name="Sun Y."/>
            <person name="Lan Y."/>
            <person name="Juniper S.K."/>
            <person name="Young C.R."/>
            <person name="Angers B."/>
            <person name="Qian P.Y."/>
        </authorList>
    </citation>
    <scope>NUCLEOTIDE SEQUENCE</scope>
    <source>
        <strain evidence="2">P08H-3</strain>
    </source>
</reference>
<dbReference type="AlphaFoldDB" id="A0AAD9NFH1"/>
<evidence type="ECO:0008006" key="4">
    <source>
        <dbReference type="Google" id="ProtNLM"/>
    </source>
</evidence>
<dbReference type="EMBL" id="JAODUP010000020">
    <property type="protein sequence ID" value="KAK2168115.1"/>
    <property type="molecule type" value="Genomic_DNA"/>
</dbReference>
<dbReference type="Gene3D" id="1.25.40.480">
    <property type="match status" value="1"/>
</dbReference>
<proteinExistence type="predicted"/>
<dbReference type="Proteomes" id="UP001208570">
    <property type="component" value="Unassembled WGS sequence"/>
</dbReference>
<comment type="caution">
    <text evidence="2">The sequence shown here is derived from an EMBL/GenBank/DDBJ whole genome shotgun (WGS) entry which is preliminary data.</text>
</comment>
<name>A0AAD9NFH1_9ANNE</name>
<dbReference type="GO" id="GO:0036297">
    <property type="term" value="P:interstrand cross-link repair"/>
    <property type="evidence" value="ECO:0007669"/>
    <property type="project" value="InterPro"/>
</dbReference>
<gene>
    <name evidence="2" type="ORF">LSH36_20g06028</name>
</gene>
<accession>A0AAD9NFH1</accession>
<evidence type="ECO:0000313" key="3">
    <source>
        <dbReference type="Proteomes" id="UP001208570"/>
    </source>
</evidence>
<dbReference type="PANTHER" id="PTHR32094:SF5">
    <property type="entry name" value="FANCONI ANEMIA GROUP E PROTEIN"/>
    <property type="match status" value="1"/>
</dbReference>
<organism evidence="2 3">
    <name type="scientific">Paralvinella palmiformis</name>
    <dbReference type="NCBI Taxonomy" id="53620"/>
    <lineage>
        <taxon>Eukaryota</taxon>
        <taxon>Metazoa</taxon>
        <taxon>Spiralia</taxon>
        <taxon>Lophotrochozoa</taxon>
        <taxon>Annelida</taxon>
        <taxon>Polychaeta</taxon>
        <taxon>Sedentaria</taxon>
        <taxon>Canalipalpata</taxon>
        <taxon>Terebellida</taxon>
        <taxon>Terebelliformia</taxon>
        <taxon>Alvinellidae</taxon>
        <taxon>Paralvinella</taxon>
    </lineage>
</organism>
<feature type="region of interest" description="Disordered" evidence="1">
    <location>
        <begin position="119"/>
        <end position="138"/>
    </location>
</feature>
<protein>
    <recommendedName>
        <fullName evidence="4">Fanconi anemia group E protein</fullName>
    </recommendedName>
</protein>
<sequence>MLPIEILKLSLPRPWLGILTGLQSDINQLAHMEKWLKMTDTRHHDGLCWTELLDCLIQYRPLIKDSSEDLQFVPVLFHLPDLWQCHLLTFIHQHNAVITRRSLRRFIDALVRHLDQWPGSDSVKDGICSPPIDEESPEIKTNDDVCLLDSDDIKQTDNNQQHPKSSSNHSWTDFWLEKLKTNLSSSEENDTNSENNKNRCYKFSGEHLQWKNRILSVKKDELADSHNICNPWSFGLENKIQDIPGSSLSKGPLDNRELQIVNEEISILDEDSSEITPTKKKIKLDNEVNEDLSLLSQTLPGLNEDLLTDLQNLKETWHSGCTETRQDGLNVITQCSQDMMTMLGGTASRHLLEACVCLTEAYPSETDIDEKTLGYLVRSITSSSCEFVDSLKFGKLLLALIKQYNKQLSNVQVMELEQAAVSHGTFLKKSILAALNKINKT</sequence>
<keyword evidence="3" id="KW-1185">Reference proteome</keyword>